<organism evidence="2 3">
    <name type="scientific">Caldicellulosiruptor morganii</name>
    <dbReference type="NCBI Taxonomy" id="1387555"/>
    <lineage>
        <taxon>Bacteria</taxon>
        <taxon>Bacillati</taxon>
        <taxon>Bacillota</taxon>
        <taxon>Bacillota incertae sedis</taxon>
        <taxon>Caldicellulosiruptorales</taxon>
        <taxon>Caldicellulosiruptoraceae</taxon>
        <taxon>Caldicellulosiruptor</taxon>
    </lineage>
</organism>
<reference evidence="2" key="1">
    <citation type="submission" date="2022-12" db="EMBL/GenBank/DDBJ databases">
        <authorList>
            <person name="Bing R.G."/>
            <person name="Willard D.J."/>
            <person name="Manesh M.J.H."/>
            <person name="Laemthong T."/>
            <person name="Crosby J.R."/>
            <person name="Kelly R.M."/>
        </authorList>
    </citation>
    <scope>NUCLEOTIDE SEQUENCE</scope>
    <source>
        <strain evidence="2">DSM 8990</strain>
    </source>
</reference>
<protein>
    <submittedName>
        <fullName evidence="2">Uncharacterized protein</fullName>
    </submittedName>
</protein>
<keyword evidence="1" id="KW-0175">Coiled coil</keyword>
<gene>
    <name evidence="2" type="ORF">OTK00_002266</name>
</gene>
<evidence type="ECO:0000313" key="3">
    <source>
        <dbReference type="Proteomes" id="UP001164909"/>
    </source>
</evidence>
<dbReference type="Proteomes" id="UP001164909">
    <property type="component" value="Chromosome"/>
</dbReference>
<accession>A0ABY7BNV3</accession>
<name>A0ABY7BNV3_9FIRM</name>
<feature type="coiled-coil region" evidence="1">
    <location>
        <begin position="1"/>
        <end position="28"/>
    </location>
</feature>
<dbReference type="RefSeq" id="WP_045168743.1">
    <property type="nucleotide sequence ID" value="NZ_CP113865.1"/>
</dbReference>
<evidence type="ECO:0000256" key="1">
    <source>
        <dbReference type="SAM" id="Coils"/>
    </source>
</evidence>
<evidence type="ECO:0000313" key="2">
    <source>
        <dbReference type="EMBL" id="WAM33731.1"/>
    </source>
</evidence>
<dbReference type="EMBL" id="CP113865">
    <property type="protein sequence ID" value="WAM33731.1"/>
    <property type="molecule type" value="Genomic_DNA"/>
</dbReference>
<proteinExistence type="predicted"/>
<sequence>MESKNKKIKEIKISLNDLEQQIKNSEMIDDLTKHKLLKSLKAEKQRIKNTPPDILRKQWEQEYQNLVGKEFIIEDVEINGKKYRRVYEVDENGNLKPMI</sequence>
<keyword evidence="3" id="KW-1185">Reference proteome</keyword>